<dbReference type="GO" id="GO:0019955">
    <property type="term" value="F:cytokine binding"/>
    <property type="evidence" value="ECO:0007669"/>
    <property type="project" value="TreeGrafter"/>
</dbReference>
<evidence type="ECO:0000259" key="8">
    <source>
        <dbReference type="PROSITE" id="PS50853"/>
    </source>
</evidence>
<dbReference type="InterPro" id="IPR003961">
    <property type="entry name" value="FN3_dom"/>
</dbReference>
<dbReference type="GO" id="GO:0004896">
    <property type="term" value="F:cytokine receptor activity"/>
    <property type="evidence" value="ECO:0007669"/>
    <property type="project" value="TreeGrafter"/>
</dbReference>
<keyword evidence="1" id="KW-0732">Signal</keyword>
<accession>A0A6P8FZT0</accession>
<feature type="transmembrane region" description="Helical" evidence="7">
    <location>
        <begin position="497"/>
        <end position="520"/>
    </location>
</feature>
<proteinExistence type="predicted"/>
<keyword evidence="5" id="KW-0325">Glycoprotein</keyword>
<keyword evidence="3" id="KW-1015">Disulfide bond</keyword>
<dbReference type="Proteomes" id="UP000515152">
    <property type="component" value="Chromosome 12"/>
</dbReference>
<name>A0A6P8FZT0_CLUHA</name>
<dbReference type="InterPro" id="IPR036116">
    <property type="entry name" value="FN3_sf"/>
</dbReference>
<keyword evidence="7" id="KW-0812">Transmembrane</keyword>
<dbReference type="Gene3D" id="2.60.40.10">
    <property type="entry name" value="Immunoglobulins"/>
    <property type="match status" value="2"/>
</dbReference>
<dbReference type="CDD" id="cd00063">
    <property type="entry name" value="FN3"/>
    <property type="match status" value="2"/>
</dbReference>
<dbReference type="SUPFAM" id="SSF49265">
    <property type="entry name" value="Fibronectin type III"/>
    <property type="match status" value="2"/>
</dbReference>
<dbReference type="PANTHER" id="PTHR23036">
    <property type="entry name" value="CYTOKINE RECEPTOR"/>
    <property type="match status" value="1"/>
</dbReference>
<evidence type="ECO:0000313" key="10">
    <source>
        <dbReference type="RefSeq" id="XP_031433333.1"/>
    </source>
</evidence>
<evidence type="ECO:0000256" key="7">
    <source>
        <dbReference type="SAM" id="Phobius"/>
    </source>
</evidence>
<gene>
    <name evidence="10" type="primary">LOC116222781</name>
</gene>
<keyword evidence="7" id="KW-1133">Transmembrane helix</keyword>
<dbReference type="GO" id="GO:0043235">
    <property type="term" value="C:receptor complex"/>
    <property type="evidence" value="ECO:0007669"/>
    <property type="project" value="TreeGrafter"/>
</dbReference>
<sequence>MGQVNKLDCFKLIGKHTKWQCVWEPEKTLNISRFKLLVEAPSAFSKKLLCNKYSMTGISVPLTHKLPQKGNMSAYVVANGVNCTLATFKGSLDHMVRCTAVDVELKRSSGQLLVNASWDVESDVTKYLVKWREYFIDNFKNASWTVVRSRERHFHTVMNLNSSMSYEVHVQCVNTLKCTQCARSKVFIVPQELTRAPIIRTKANFHQGRRKVTISWESPSSLGVSQHNVRVQKVSKEFSETFTSDSRDSSISLLLSHSAYHISIYSSNNVSQSPSTPWAIEPALEDTECRGALRVVFNSSHSFNLSWSDSLMNASECYTVEWFPKAGDGTAAFKSFYSSKNHSTIDIGEETSFHPYKRYIFFLHVKPYKDDTCNLRQLNNSDITCGWTEGYLLEGTPISAPQNVSHSHVTNSSVIITWLPVPEEELRGFLRGYILHYTNGSMKSDFTLGPVVYSCKLSGLKSGRDYQVEVAAYTSKGEGKRSSPLYFETNPSDPVVLSGWILAGVITGTAVLLVAVHLCFRLFNRVKGVLWPSIPNPGNSSAIQKIDREYELEAPMDDPRIHEHWDSGPLYLMDSRKVEQRHAAACPLLYGSDQGFSSGGMARRPTTGGTEQQECLPSTGMDVAETGSTPLECTGTDLGVTGVTDTPRQRTETAAAAATALAGCDPKPAVAFISDYTTMELFQQATTATQAECHPCKAVSAVPICPPPAGLDYVHQSQFDMSQPSRDGSHETGSEQTSVL</sequence>
<dbReference type="AlphaFoldDB" id="A0A6P8FZT0"/>
<feature type="domain" description="Fibronectin type-III" evidence="8">
    <location>
        <begin position="189"/>
        <end position="286"/>
    </location>
</feature>
<dbReference type="GeneID" id="116222781"/>
<dbReference type="InterPro" id="IPR050379">
    <property type="entry name" value="Type-I_Cytokine_Rcpt"/>
</dbReference>
<dbReference type="PROSITE" id="PS50853">
    <property type="entry name" value="FN3"/>
    <property type="match status" value="2"/>
</dbReference>
<keyword evidence="7" id="KW-0472">Membrane</keyword>
<dbReference type="RefSeq" id="XP_031433333.1">
    <property type="nucleotide sequence ID" value="XM_031577473.1"/>
</dbReference>
<organism evidence="9 10">
    <name type="scientific">Clupea harengus</name>
    <name type="common">Atlantic herring</name>
    <dbReference type="NCBI Taxonomy" id="7950"/>
    <lineage>
        <taxon>Eukaryota</taxon>
        <taxon>Metazoa</taxon>
        <taxon>Chordata</taxon>
        <taxon>Craniata</taxon>
        <taxon>Vertebrata</taxon>
        <taxon>Euteleostomi</taxon>
        <taxon>Actinopterygii</taxon>
        <taxon>Neopterygii</taxon>
        <taxon>Teleostei</taxon>
        <taxon>Clupei</taxon>
        <taxon>Clupeiformes</taxon>
        <taxon>Clupeoidei</taxon>
        <taxon>Clupeidae</taxon>
        <taxon>Clupea</taxon>
    </lineage>
</organism>
<reference evidence="10" key="1">
    <citation type="submission" date="2025-08" db="UniProtKB">
        <authorList>
            <consortium name="RefSeq"/>
        </authorList>
    </citation>
    <scope>IDENTIFICATION</scope>
</reference>
<evidence type="ECO:0000256" key="2">
    <source>
        <dbReference type="ARBA" id="ARBA00022737"/>
    </source>
</evidence>
<evidence type="ECO:0000256" key="6">
    <source>
        <dbReference type="SAM" id="MobiDB-lite"/>
    </source>
</evidence>
<evidence type="ECO:0000256" key="3">
    <source>
        <dbReference type="ARBA" id="ARBA00023157"/>
    </source>
</evidence>
<dbReference type="KEGG" id="char:116222781"/>
<evidence type="ECO:0000256" key="1">
    <source>
        <dbReference type="ARBA" id="ARBA00022729"/>
    </source>
</evidence>
<dbReference type="OrthoDB" id="5968456at2759"/>
<evidence type="ECO:0000313" key="9">
    <source>
        <dbReference type="Proteomes" id="UP000515152"/>
    </source>
</evidence>
<dbReference type="Pfam" id="PF00041">
    <property type="entry name" value="fn3"/>
    <property type="match status" value="1"/>
</dbReference>
<protein>
    <submittedName>
        <fullName evidence="10">Leukemia inhibitory factor receptor</fullName>
    </submittedName>
</protein>
<keyword evidence="4 10" id="KW-0675">Receptor</keyword>
<dbReference type="InterPro" id="IPR013783">
    <property type="entry name" value="Ig-like_fold"/>
</dbReference>
<feature type="region of interest" description="Disordered" evidence="6">
    <location>
        <begin position="720"/>
        <end position="740"/>
    </location>
</feature>
<dbReference type="PANTHER" id="PTHR23036:SF193">
    <property type="entry name" value="INTERLEUKIN-6 RECEPTOR SUBUNIT BETA-LIKE"/>
    <property type="match status" value="1"/>
</dbReference>
<dbReference type="GO" id="GO:0009897">
    <property type="term" value="C:external side of plasma membrane"/>
    <property type="evidence" value="ECO:0007669"/>
    <property type="project" value="TreeGrafter"/>
</dbReference>
<dbReference type="FunFam" id="2.60.40.10:FF:000028">
    <property type="entry name" value="Neuronal cell adhesion molecule"/>
    <property type="match status" value="1"/>
</dbReference>
<keyword evidence="9" id="KW-1185">Reference proteome</keyword>
<keyword evidence="2" id="KW-0677">Repeat</keyword>
<evidence type="ECO:0000256" key="5">
    <source>
        <dbReference type="ARBA" id="ARBA00023180"/>
    </source>
</evidence>
<feature type="domain" description="Fibronectin type-III" evidence="8">
    <location>
        <begin position="400"/>
        <end position="492"/>
    </location>
</feature>
<dbReference type="SMART" id="SM00060">
    <property type="entry name" value="FN3"/>
    <property type="match status" value="3"/>
</dbReference>
<evidence type="ECO:0000256" key="4">
    <source>
        <dbReference type="ARBA" id="ARBA00023170"/>
    </source>
</evidence>